<feature type="domain" description="YlxR" evidence="1">
    <location>
        <begin position="10"/>
        <end position="83"/>
    </location>
</feature>
<dbReference type="SUPFAM" id="SSF64376">
    <property type="entry name" value="YlxR-like"/>
    <property type="match status" value="1"/>
</dbReference>
<dbReference type="CDD" id="cd00279">
    <property type="entry name" value="YlxR"/>
    <property type="match status" value="1"/>
</dbReference>
<evidence type="ECO:0000259" key="1">
    <source>
        <dbReference type="Pfam" id="PF04296"/>
    </source>
</evidence>
<dbReference type="InterPro" id="IPR035931">
    <property type="entry name" value="YlxR-like_sf"/>
</dbReference>
<dbReference type="AlphaFoldDB" id="A0A841RL64"/>
<dbReference type="Proteomes" id="UP000572212">
    <property type="component" value="Unassembled WGS sequence"/>
</dbReference>
<dbReference type="InterPro" id="IPR007393">
    <property type="entry name" value="YlxR_dom"/>
</dbReference>
<dbReference type="Gene3D" id="3.30.1230.10">
    <property type="entry name" value="YlxR-like"/>
    <property type="match status" value="1"/>
</dbReference>
<keyword evidence="3" id="KW-1185">Reference proteome</keyword>
<accession>A0A841RL64</accession>
<dbReference type="PANTHER" id="PTHR34215:SF1">
    <property type="entry name" value="YLXR DOMAIN-CONTAINING PROTEIN"/>
    <property type="match status" value="1"/>
</dbReference>
<reference evidence="2 3" key="1">
    <citation type="submission" date="2020-08" db="EMBL/GenBank/DDBJ databases">
        <title>Genomic Encyclopedia of Type Strains, Phase IV (KMG-IV): sequencing the most valuable type-strain genomes for metagenomic binning, comparative biology and taxonomic classification.</title>
        <authorList>
            <person name="Goeker M."/>
        </authorList>
    </citation>
    <scope>NUCLEOTIDE SEQUENCE [LARGE SCALE GENOMIC DNA]</scope>
    <source>
        <strain evidence="2 3">DSM 11805</strain>
    </source>
</reference>
<dbReference type="InterPro" id="IPR037465">
    <property type="entry name" value="YlxR"/>
</dbReference>
<dbReference type="RefSeq" id="WP_184243739.1">
    <property type="nucleotide sequence ID" value="NZ_BAAACU010000022.1"/>
</dbReference>
<dbReference type="EMBL" id="JACHON010000001">
    <property type="protein sequence ID" value="MBB6511478.1"/>
    <property type="molecule type" value="Genomic_DNA"/>
</dbReference>
<protein>
    <recommendedName>
        <fullName evidence="1">YlxR domain-containing protein</fullName>
    </recommendedName>
</protein>
<gene>
    <name evidence="2" type="ORF">GGQ92_000245</name>
</gene>
<name>A0A841RL64_9BACI</name>
<sequence>MPKQRKVPLRKCIVTEEMFPKKQLIRVVKTKEGEVFADPTGKKNGRGAYLSKDLEVINKAQQTNILERHLDIKIEDHVYDELRTLVGDQ</sequence>
<evidence type="ECO:0000313" key="3">
    <source>
        <dbReference type="Proteomes" id="UP000572212"/>
    </source>
</evidence>
<comment type="caution">
    <text evidence="2">The sequence shown here is derived from an EMBL/GenBank/DDBJ whole genome shotgun (WGS) entry which is preliminary data.</text>
</comment>
<organism evidence="2 3">
    <name type="scientific">Gracilibacillus halotolerans</name>
    <dbReference type="NCBI Taxonomy" id="74386"/>
    <lineage>
        <taxon>Bacteria</taxon>
        <taxon>Bacillati</taxon>
        <taxon>Bacillota</taxon>
        <taxon>Bacilli</taxon>
        <taxon>Bacillales</taxon>
        <taxon>Bacillaceae</taxon>
        <taxon>Gracilibacillus</taxon>
    </lineage>
</organism>
<dbReference type="Pfam" id="PF04296">
    <property type="entry name" value="YlxR"/>
    <property type="match status" value="1"/>
</dbReference>
<dbReference type="PANTHER" id="PTHR34215">
    <property type="entry name" value="BLL0784 PROTEIN"/>
    <property type="match status" value="1"/>
</dbReference>
<dbReference type="NCBIfam" id="NF047356">
    <property type="entry name" value="RNA_bind_RnpM"/>
    <property type="match status" value="1"/>
</dbReference>
<evidence type="ECO:0000313" key="2">
    <source>
        <dbReference type="EMBL" id="MBB6511478.1"/>
    </source>
</evidence>
<proteinExistence type="predicted"/>